<gene>
    <name evidence="5" type="ORF">HMPREF9193_01666</name>
</gene>
<reference evidence="5 6" key="1">
    <citation type="submission" date="2013-08" db="EMBL/GenBank/DDBJ databases">
        <authorList>
            <person name="Weinstock G."/>
            <person name="Sodergren E."/>
            <person name="Wylie T."/>
            <person name="Fulton L."/>
            <person name="Fulton R."/>
            <person name="Fronick C."/>
            <person name="O'Laughlin M."/>
            <person name="Godfrey J."/>
            <person name="Miner T."/>
            <person name="Herter B."/>
            <person name="Appelbaum E."/>
            <person name="Cordes M."/>
            <person name="Lek S."/>
            <person name="Wollam A."/>
            <person name="Pepin K.H."/>
            <person name="Palsikar V.B."/>
            <person name="Mitreva M."/>
            <person name="Wilson R.K."/>
        </authorList>
    </citation>
    <scope>NUCLEOTIDE SEQUENCE [LARGE SCALE GENOMIC DNA]</scope>
    <source>
        <strain evidence="5 6">ATCC 700332</strain>
    </source>
</reference>
<dbReference type="Pfam" id="PF01547">
    <property type="entry name" value="SBP_bac_1"/>
    <property type="match status" value="1"/>
</dbReference>
<comment type="similarity">
    <text evidence="2">Belongs to the bacterial solute-binding protein 1 family.</text>
</comment>
<dbReference type="InterPro" id="IPR050490">
    <property type="entry name" value="Bact_solute-bd_prot1"/>
</dbReference>
<evidence type="ECO:0000259" key="4">
    <source>
        <dbReference type="Pfam" id="PF12010"/>
    </source>
</evidence>
<protein>
    <submittedName>
        <fullName evidence="5">ABC transporter, solute-binding protein</fullName>
    </submittedName>
</protein>
<dbReference type="SUPFAM" id="SSF53850">
    <property type="entry name" value="Periplasmic binding protein-like II"/>
    <property type="match status" value="1"/>
</dbReference>
<dbReference type="Pfam" id="PF12010">
    <property type="entry name" value="DUF3502"/>
    <property type="match status" value="1"/>
</dbReference>
<feature type="domain" description="DUF3502" evidence="4">
    <location>
        <begin position="465"/>
        <end position="517"/>
    </location>
</feature>
<evidence type="ECO:0000313" key="6">
    <source>
        <dbReference type="Proteomes" id="UP000016649"/>
    </source>
</evidence>
<keyword evidence="6" id="KW-1185">Reference proteome</keyword>
<dbReference type="Gene3D" id="3.40.190.10">
    <property type="entry name" value="Periplasmic binding protein-like II"/>
    <property type="match status" value="2"/>
</dbReference>
<accession>A0ABN0NX91</accession>
<evidence type="ECO:0000256" key="2">
    <source>
        <dbReference type="ARBA" id="ARBA00008520"/>
    </source>
</evidence>
<dbReference type="InterPro" id="IPR006059">
    <property type="entry name" value="SBP"/>
</dbReference>
<evidence type="ECO:0000256" key="3">
    <source>
        <dbReference type="SAM" id="SignalP"/>
    </source>
</evidence>
<comment type="caution">
    <text evidence="5">The sequence shown here is derived from an EMBL/GenBank/DDBJ whole genome shotgun (WGS) entry which is preliminary data.</text>
</comment>
<dbReference type="RefSeq" id="WP_021687867.1">
    <property type="nucleotide sequence ID" value="NZ_KI260569.1"/>
</dbReference>
<name>A0ABN0NX91_TRELE</name>
<dbReference type="EMBL" id="AWVH01000039">
    <property type="protein sequence ID" value="ERJ92008.1"/>
    <property type="molecule type" value="Genomic_DNA"/>
</dbReference>
<dbReference type="PANTHER" id="PTHR43649:SF12">
    <property type="entry name" value="DIACETYLCHITOBIOSE BINDING PROTEIN DASA"/>
    <property type="match status" value="1"/>
</dbReference>
<sequence>MGKKIAVLIVLVTCAGLLFAAGGSESAKAGNSKQLSMHLVFNGIVFDENWDIYRYAAEKTGISLTGTASKNNTDSKQAFNLMIASGNLPDIISYTISDLELLGFKDGAVIDLSDLIEKHAPNIKRFMKEHPRLAKDMYAYNGKIYALPTYYDYDKLNVTTTIFIRTDWLKKFNLKVPSTIEEMEKVLTTIVNGDANGNGKKDEIGLFGRGTGTQTPLRNSMNMLGARSITSFYIDENGKIQHNVLEPSFKTAVETMASWYKKGLVDKEIFTRGWAARDQLLPTDLGTATFDWPASTSGYNYRNDTPAGFEFKAIPPLRDKNGKLITKSPKRNTSVSWAWGISATAKDPVAAIKYMDWWFSEEGRRTWNWGIEGKHYTMVNGKPQFTDYVLKNSENLTPLQVLHKAGAQVSGIGVHQDAEYEFATAANAVALEAWKIYMENNGTVSEIPILKFSPEEQAEIAKIKPAIDQTTSEYIQKWILGASDINAEWDTYIKRLKELGLDKFIALYQKAYDRFNKN</sequence>
<feature type="chain" id="PRO_5047041479" evidence="3">
    <location>
        <begin position="21"/>
        <end position="518"/>
    </location>
</feature>
<dbReference type="Proteomes" id="UP000016649">
    <property type="component" value="Unassembled WGS sequence"/>
</dbReference>
<dbReference type="InterPro" id="IPR022627">
    <property type="entry name" value="DUF3502"/>
</dbReference>
<keyword evidence="3" id="KW-0732">Signal</keyword>
<evidence type="ECO:0000313" key="5">
    <source>
        <dbReference type="EMBL" id="ERJ92008.1"/>
    </source>
</evidence>
<proteinExistence type="inferred from homology"/>
<organism evidence="5 6">
    <name type="scientific">Treponema lecithinolyticum ATCC 700332</name>
    <dbReference type="NCBI Taxonomy" id="1321815"/>
    <lineage>
        <taxon>Bacteria</taxon>
        <taxon>Pseudomonadati</taxon>
        <taxon>Spirochaetota</taxon>
        <taxon>Spirochaetia</taxon>
        <taxon>Spirochaetales</taxon>
        <taxon>Treponemataceae</taxon>
        <taxon>Treponema</taxon>
    </lineage>
</organism>
<feature type="signal peptide" evidence="3">
    <location>
        <begin position="1"/>
        <end position="20"/>
    </location>
</feature>
<comment type="subcellular location">
    <subcellularLocation>
        <location evidence="1">Periplasm</location>
    </subcellularLocation>
</comment>
<dbReference type="PANTHER" id="PTHR43649">
    <property type="entry name" value="ARABINOSE-BINDING PROTEIN-RELATED"/>
    <property type="match status" value="1"/>
</dbReference>
<evidence type="ECO:0000256" key="1">
    <source>
        <dbReference type="ARBA" id="ARBA00004418"/>
    </source>
</evidence>